<dbReference type="PANTHER" id="PTHR12411">
    <property type="entry name" value="CYSTEINE PROTEASE FAMILY C1-RELATED"/>
    <property type="match status" value="1"/>
</dbReference>
<feature type="domain" description="Peptidase C1A papain C-terminal" evidence="3">
    <location>
        <begin position="151"/>
        <end position="406"/>
    </location>
</feature>
<gene>
    <name evidence="4" type="ORF">SRAS04492_LOCUS4015</name>
</gene>
<dbReference type="AlphaFoldDB" id="A0A7S3CMI6"/>
<dbReference type="InterPro" id="IPR013128">
    <property type="entry name" value="Peptidase_C1A"/>
</dbReference>
<name>A0A7S3CMI6_9SPIT</name>
<sequence>MEKTVSVKTESDTVKVAVITSQNKIVTQPIEKVNLQLKTSVNRQSNKRLNAHQLHEPSDETDKAITFINSNNLGWKADVCKLQKHHVDYGAHCEALNSQSLAQTSSDISENKKALDFSKQNSGEAFTKALDKAQSWYNKYATADEIPDALIPEAYNLRNIDGFDFTNPLRDQGACGSCYTVSFTQVIESRLKLRYGQKVPIISPQFLMTCNYMNEGCDGGWPFFHGFLSENGYLVTEECAPYQGSTKGDKCSNYVDCEPHSKVQNTYFVGKGYGDTSEKKMMKEIMRNGLVNGELQAPHVFSMYTNGILSQDGVAQLHKKVLKLAQEKAGEQTQTITDKSLEDYGISWQNLNHSIVVVGWGTDPVSKQKYWIIRNSYGANWGDHGEILIQRGTNDFGIESETTAYDPVLCSVAGC</sequence>
<dbReference type="SUPFAM" id="SSF54001">
    <property type="entry name" value="Cysteine proteinases"/>
    <property type="match status" value="1"/>
</dbReference>
<dbReference type="Gene3D" id="3.90.70.10">
    <property type="entry name" value="Cysteine proteinases"/>
    <property type="match status" value="1"/>
</dbReference>
<proteinExistence type="inferred from homology"/>
<keyword evidence="2" id="KW-0865">Zymogen</keyword>
<evidence type="ECO:0000256" key="1">
    <source>
        <dbReference type="ARBA" id="ARBA00008455"/>
    </source>
</evidence>
<dbReference type="InterPro" id="IPR025660">
    <property type="entry name" value="Pept_his_AS"/>
</dbReference>
<dbReference type="Pfam" id="PF00112">
    <property type="entry name" value="Peptidase_C1"/>
    <property type="match status" value="2"/>
</dbReference>
<dbReference type="GO" id="GO:0008234">
    <property type="term" value="F:cysteine-type peptidase activity"/>
    <property type="evidence" value="ECO:0007669"/>
    <property type="project" value="InterPro"/>
</dbReference>
<dbReference type="SMART" id="SM00645">
    <property type="entry name" value="Pept_C1"/>
    <property type="match status" value="1"/>
</dbReference>
<protein>
    <recommendedName>
        <fullName evidence="3">Peptidase C1A papain C-terminal domain-containing protein</fullName>
    </recommendedName>
</protein>
<dbReference type="InterPro" id="IPR000668">
    <property type="entry name" value="Peptidase_C1A_C"/>
</dbReference>
<dbReference type="InterPro" id="IPR038765">
    <property type="entry name" value="Papain-like_cys_pep_sf"/>
</dbReference>
<evidence type="ECO:0000313" key="4">
    <source>
        <dbReference type="EMBL" id="CAE0232217.1"/>
    </source>
</evidence>
<dbReference type="EMBL" id="HBIA01007895">
    <property type="protein sequence ID" value="CAE0232217.1"/>
    <property type="molecule type" value="Transcribed_RNA"/>
</dbReference>
<dbReference type="GO" id="GO:0006508">
    <property type="term" value="P:proteolysis"/>
    <property type="evidence" value="ECO:0007669"/>
    <property type="project" value="InterPro"/>
</dbReference>
<dbReference type="PROSITE" id="PS00639">
    <property type="entry name" value="THIOL_PROTEASE_HIS"/>
    <property type="match status" value="1"/>
</dbReference>
<evidence type="ECO:0000259" key="3">
    <source>
        <dbReference type="SMART" id="SM00645"/>
    </source>
</evidence>
<dbReference type="PRINTS" id="PR00705">
    <property type="entry name" value="PAPAIN"/>
</dbReference>
<reference evidence="4" key="1">
    <citation type="submission" date="2021-01" db="EMBL/GenBank/DDBJ databases">
        <authorList>
            <person name="Corre E."/>
            <person name="Pelletier E."/>
            <person name="Niang G."/>
            <person name="Scheremetjew M."/>
            <person name="Finn R."/>
            <person name="Kale V."/>
            <person name="Holt S."/>
            <person name="Cochrane G."/>
            <person name="Meng A."/>
            <person name="Brown T."/>
            <person name="Cohen L."/>
        </authorList>
    </citation>
    <scope>NUCLEOTIDE SEQUENCE</scope>
    <source>
        <strain evidence="4">Ras09</strain>
    </source>
</reference>
<organism evidence="4">
    <name type="scientific">Strombidium rassoulzadegani</name>
    <dbReference type="NCBI Taxonomy" id="1082188"/>
    <lineage>
        <taxon>Eukaryota</taxon>
        <taxon>Sar</taxon>
        <taxon>Alveolata</taxon>
        <taxon>Ciliophora</taxon>
        <taxon>Intramacronucleata</taxon>
        <taxon>Spirotrichea</taxon>
        <taxon>Oligotrichia</taxon>
        <taxon>Strombidiidae</taxon>
        <taxon>Strombidium</taxon>
    </lineage>
</organism>
<comment type="similarity">
    <text evidence="1">Belongs to the peptidase C1 family.</text>
</comment>
<evidence type="ECO:0000256" key="2">
    <source>
        <dbReference type="ARBA" id="ARBA00023145"/>
    </source>
</evidence>
<accession>A0A7S3CMI6</accession>